<dbReference type="RefSeq" id="XP_025370471.1">
    <property type="nucleotide sequence ID" value="XM_025517774.1"/>
</dbReference>
<reference evidence="3 4" key="1">
    <citation type="journal article" date="2018" name="Mol. Biol. Evol.">
        <title>Broad Genomic Sampling Reveals a Smut Pathogenic Ancestry of the Fungal Clade Ustilaginomycotina.</title>
        <authorList>
            <person name="Kijpornyongpan T."/>
            <person name="Mondo S.J."/>
            <person name="Barry K."/>
            <person name="Sandor L."/>
            <person name="Lee J."/>
            <person name="Lipzen A."/>
            <person name="Pangilinan J."/>
            <person name="LaButti K."/>
            <person name="Hainaut M."/>
            <person name="Henrissat B."/>
            <person name="Grigoriev I.V."/>
            <person name="Spatafora J.W."/>
            <person name="Aime M.C."/>
        </authorList>
    </citation>
    <scope>NUCLEOTIDE SEQUENCE [LARGE SCALE GENOMIC DNA]</scope>
    <source>
        <strain evidence="3 4">MCA 4658</strain>
    </source>
</reference>
<feature type="region of interest" description="Disordered" evidence="1">
    <location>
        <begin position="1"/>
        <end position="66"/>
    </location>
</feature>
<accession>A0A316W3W2</accession>
<proteinExistence type="predicted"/>
<feature type="compositionally biased region" description="Polar residues" evidence="1">
    <location>
        <begin position="149"/>
        <end position="161"/>
    </location>
</feature>
<dbReference type="GeneID" id="37039644"/>
<keyword evidence="4" id="KW-1185">Reference proteome</keyword>
<protein>
    <recommendedName>
        <fullName evidence="5">Transmembrane protein</fullName>
    </recommendedName>
</protein>
<dbReference type="AlphaFoldDB" id="A0A316W3W2"/>
<feature type="region of interest" description="Disordered" evidence="1">
    <location>
        <begin position="131"/>
        <end position="177"/>
    </location>
</feature>
<evidence type="ECO:0008006" key="5">
    <source>
        <dbReference type="Google" id="ProtNLM"/>
    </source>
</evidence>
<gene>
    <name evidence="3" type="ORF">IE81DRAFT_95500</name>
</gene>
<keyword evidence="2" id="KW-0472">Membrane</keyword>
<organism evidence="3 4">
    <name type="scientific">Ceraceosorus guamensis</name>
    <dbReference type="NCBI Taxonomy" id="1522189"/>
    <lineage>
        <taxon>Eukaryota</taxon>
        <taxon>Fungi</taxon>
        <taxon>Dikarya</taxon>
        <taxon>Basidiomycota</taxon>
        <taxon>Ustilaginomycotina</taxon>
        <taxon>Exobasidiomycetes</taxon>
        <taxon>Ceraceosorales</taxon>
        <taxon>Ceraceosoraceae</taxon>
        <taxon>Ceraceosorus</taxon>
    </lineage>
</organism>
<dbReference type="EMBL" id="KZ819371">
    <property type="protein sequence ID" value="PWN43311.1"/>
    <property type="molecule type" value="Genomic_DNA"/>
</dbReference>
<evidence type="ECO:0000313" key="4">
    <source>
        <dbReference type="Proteomes" id="UP000245783"/>
    </source>
</evidence>
<keyword evidence="2" id="KW-1133">Transmembrane helix</keyword>
<name>A0A316W3W2_9BASI</name>
<evidence type="ECO:0000256" key="2">
    <source>
        <dbReference type="SAM" id="Phobius"/>
    </source>
</evidence>
<keyword evidence="2" id="KW-0812">Transmembrane</keyword>
<feature type="transmembrane region" description="Helical" evidence="2">
    <location>
        <begin position="71"/>
        <end position="89"/>
    </location>
</feature>
<evidence type="ECO:0000313" key="3">
    <source>
        <dbReference type="EMBL" id="PWN43311.1"/>
    </source>
</evidence>
<dbReference type="Proteomes" id="UP000245783">
    <property type="component" value="Unassembled WGS sequence"/>
</dbReference>
<feature type="compositionally biased region" description="Low complexity" evidence="1">
    <location>
        <begin position="11"/>
        <end position="24"/>
    </location>
</feature>
<dbReference type="OrthoDB" id="2551977at2759"/>
<dbReference type="InParanoid" id="A0A316W3W2"/>
<sequence length="177" mass="19126">MLVARSALGRSNSTPHSSSSVSSSHTFFRHNRSQQRGEPKLSSGRSFASASADAPRGTGPSVSNTAGPKRILVGWTALIFIAGFSYFYVKKQNTRKKRQMMIRDAQEVARSQGASEEEIRQVQERIERLAERHAVGTNAARGATPSLPPGQTEQSPISSLLSAFARQGSPKDDKNAA</sequence>
<evidence type="ECO:0000256" key="1">
    <source>
        <dbReference type="SAM" id="MobiDB-lite"/>
    </source>
</evidence>